<evidence type="ECO:0000256" key="1">
    <source>
        <dbReference type="ARBA" id="ARBA00006484"/>
    </source>
</evidence>
<protein>
    <submittedName>
        <fullName evidence="3">NAD-P-binding protein</fullName>
    </submittedName>
</protein>
<keyword evidence="4" id="KW-1185">Reference proteome</keyword>
<dbReference type="PANTHER" id="PTHR43669">
    <property type="entry name" value="5-KETO-D-GLUCONATE 5-REDUCTASE"/>
    <property type="match status" value="1"/>
</dbReference>
<dbReference type="EMBL" id="JAEVFJ010000009">
    <property type="protein sequence ID" value="KAH8102477.1"/>
    <property type="molecule type" value="Genomic_DNA"/>
</dbReference>
<dbReference type="GO" id="GO:0016491">
    <property type="term" value="F:oxidoreductase activity"/>
    <property type="evidence" value="ECO:0007669"/>
    <property type="project" value="UniProtKB-KW"/>
</dbReference>
<dbReference type="PANTHER" id="PTHR43669:SF11">
    <property type="entry name" value="SHORT-CHAIN DEHYDROGENASE_OXIDOREDUCTASE"/>
    <property type="match status" value="1"/>
</dbReference>
<keyword evidence="2" id="KW-0560">Oxidoreductase</keyword>
<evidence type="ECO:0000256" key="2">
    <source>
        <dbReference type="ARBA" id="ARBA00023002"/>
    </source>
</evidence>
<dbReference type="AlphaFoldDB" id="A0A8K0UTS8"/>
<dbReference type="OrthoDB" id="37659at2759"/>
<name>A0A8K0UTS8_9AGAR</name>
<dbReference type="InterPro" id="IPR002347">
    <property type="entry name" value="SDR_fam"/>
</dbReference>
<organism evidence="3 4">
    <name type="scientific">Cristinia sonorae</name>
    <dbReference type="NCBI Taxonomy" id="1940300"/>
    <lineage>
        <taxon>Eukaryota</taxon>
        <taxon>Fungi</taxon>
        <taxon>Dikarya</taxon>
        <taxon>Basidiomycota</taxon>
        <taxon>Agaricomycotina</taxon>
        <taxon>Agaricomycetes</taxon>
        <taxon>Agaricomycetidae</taxon>
        <taxon>Agaricales</taxon>
        <taxon>Pleurotineae</taxon>
        <taxon>Stephanosporaceae</taxon>
        <taxon>Cristinia</taxon>
    </lineage>
</organism>
<comment type="similarity">
    <text evidence="1">Belongs to the short-chain dehydrogenases/reductases (SDR) family.</text>
</comment>
<proteinExistence type="inferred from homology"/>
<comment type="caution">
    <text evidence="3">The sequence shown here is derived from an EMBL/GenBank/DDBJ whole genome shotgun (WGS) entry which is preliminary data.</text>
</comment>
<dbReference type="Proteomes" id="UP000813824">
    <property type="component" value="Unassembled WGS sequence"/>
</dbReference>
<dbReference type="InterPro" id="IPR036291">
    <property type="entry name" value="NAD(P)-bd_dom_sf"/>
</dbReference>
<dbReference type="Gene3D" id="3.40.50.720">
    <property type="entry name" value="NAD(P)-binding Rossmann-like Domain"/>
    <property type="match status" value="1"/>
</dbReference>
<gene>
    <name evidence="3" type="ORF">BXZ70DRAFT_784207</name>
</gene>
<evidence type="ECO:0000313" key="4">
    <source>
        <dbReference type="Proteomes" id="UP000813824"/>
    </source>
</evidence>
<evidence type="ECO:0000313" key="3">
    <source>
        <dbReference type="EMBL" id="KAH8102477.1"/>
    </source>
</evidence>
<sequence length="277" mass="30398">MTKANISSAKCILVIGATSGIGKSLAIALHDLPSKPKVIVAGRRQERLDEISAAHAGIDSIKFDTTAGREVLQKFVADITAKYPDLDGVVFSAGVQHVFDFLKPESFDLDLFETELTTNYTSIVTLIVSLLPHFLKLSAEGRPSFIIPITSGLGIVPIPRVVNYAATKSALHNFTLSLNSQLSETNVHVMEIFPPLVESELHDHQGLTPILSKVWMPLTEFTDKAIAGLLRGDVQIGIGNSGKDWERYEKGKVEQIAEQEVRFKAFKQQFDAQESKI</sequence>
<dbReference type="SUPFAM" id="SSF51735">
    <property type="entry name" value="NAD(P)-binding Rossmann-fold domains"/>
    <property type="match status" value="1"/>
</dbReference>
<dbReference type="Pfam" id="PF00106">
    <property type="entry name" value="adh_short"/>
    <property type="match status" value="1"/>
</dbReference>
<accession>A0A8K0UTS8</accession>
<reference evidence="3" key="1">
    <citation type="journal article" date="2021" name="New Phytol.">
        <title>Evolutionary innovations through gain and loss of genes in the ectomycorrhizal Boletales.</title>
        <authorList>
            <person name="Wu G."/>
            <person name="Miyauchi S."/>
            <person name="Morin E."/>
            <person name="Kuo A."/>
            <person name="Drula E."/>
            <person name="Varga T."/>
            <person name="Kohler A."/>
            <person name="Feng B."/>
            <person name="Cao Y."/>
            <person name="Lipzen A."/>
            <person name="Daum C."/>
            <person name="Hundley H."/>
            <person name="Pangilinan J."/>
            <person name="Johnson J."/>
            <person name="Barry K."/>
            <person name="LaButti K."/>
            <person name="Ng V."/>
            <person name="Ahrendt S."/>
            <person name="Min B."/>
            <person name="Choi I.G."/>
            <person name="Park H."/>
            <person name="Plett J.M."/>
            <person name="Magnuson J."/>
            <person name="Spatafora J.W."/>
            <person name="Nagy L.G."/>
            <person name="Henrissat B."/>
            <person name="Grigoriev I.V."/>
            <person name="Yang Z.L."/>
            <person name="Xu J."/>
            <person name="Martin F.M."/>
        </authorList>
    </citation>
    <scope>NUCLEOTIDE SEQUENCE</scope>
    <source>
        <strain evidence="3">KKN 215</strain>
    </source>
</reference>
<dbReference type="PRINTS" id="PR00081">
    <property type="entry name" value="GDHRDH"/>
</dbReference>